<feature type="region of interest" description="Disordered" evidence="5">
    <location>
        <begin position="97"/>
        <end position="125"/>
    </location>
</feature>
<reference evidence="8 9" key="1">
    <citation type="submission" date="2019-07" db="EMBL/GenBank/DDBJ databases">
        <title>De Novo Assembly of kiwifruit Actinidia rufa.</title>
        <authorList>
            <person name="Sugita-Konishi S."/>
            <person name="Sato K."/>
            <person name="Mori E."/>
            <person name="Abe Y."/>
            <person name="Kisaki G."/>
            <person name="Hamano K."/>
            <person name="Suezawa K."/>
            <person name="Otani M."/>
            <person name="Fukuda T."/>
            <person name="Manabe T."/>
            <person name="Gomi K."/>
            <person name="Tabuchi M."/>
            <person name="Akimitsu K."/>
            <person name="Kataoka I."/>
        </authorList>
    </citation>
    <scope>NUCLEOTIDE SEQUENCE [LARGE SCALE GENOMIC DNA]</scope>
    <source>
        <strain evidence="9">cv. Fuchu</strain>
    </source>
</reference>
<feature type="domain" description="RRM" evidence="6">
    <location>
        <begin position="141"/>
        <end position="188"/>
    </location>
</feature>
<organism evidence="8 9">
    <name type="scientific">Actinidia rufa</name>
    <dbReference type="NCBI Taxonomy" id="165716"/>
    <lineage>
        <taxon>Eukaryota</taxon>
        <taxon>Viridiplantae</taxon>
        <taxon>Streptophyta</taxon>
        <taxon>Embryophyta</taxon>
        <taxon>Tracheophyta</taxon>
        <taxon>Spermatophyta</taxon>
        <taxon>Magnoliopsida</taxon>
        <taxon>eudicotyledons</taxon>
        <taxon>Gunneridae</taxon>
        <taxon>Pentapetalae</taxon>
        <taxon>asterids</taxon>
        <taxon>Ericales</taxon>
        <taxon>Actinidiaceae</taxon>
        <taxon>Actinidia</taxon>
    </lineage>
</organism>
<dbReference type="InterPro" id="IPR012677">
    <property type="entry name" value="Nucleotide-bd_a/b_plait_sf"/>
</dbReference>
<proteinExistence type="inferred from homology"/>
<feature type="domain" description="ATP synthase A/B type C-terminal" evidence="7">
    <location>
        <begin position="339"/>
        <end position="376"/>
    </location>
</feature>
<evidence type="ECO:0000256" key="2">
    <source>
        <dbReference type="ARBA" id="ARBA00022448"/>
    </source>
</evidence>
<comment type="similarity">
    <text evidence="1">Belongs to the ATPase alpha/beta chains family.</text>
</comment>
<dbReference type="PANTHER" id="PTHR45098:SF1">
    <property type="entry name" value="DNAJ DOMAIN CONTAINING PROTEIN, EXPRESSED"/>
    <property type="match status" value="1"/>
</dbReference>
<dbReference type="InterPro" id="IPR035979">
    <property type="entry name" value="RBD_domain_sf"/>
</dbReference>
<keyword evidence="2" id="KW-0813">Transport</keyword>
<keyword evidence="4" id="KW-0406">Ion transport</keyword>
<dbReference type="OrthoDB" id="10250354at2759"/>
<gene>
    <name evidence="8" type="ORF">Acr_14g0001260</name>
</gene>
<evidence type="ECO:0000259" key="7">
    <source>
        <dbReference type="Pfam" id="PF22919"/>
    </source>
</evidence>
<protein>
    <submittedName>
        <fullName evidence="8">DNAJ heat shock N-terminal domain-containing protein</fullName>
    </submittedName>
</protein>
<dbReference type="EMBL" id="BJWL01000014">
    <property type="protein sequence ID" value="GFZ00491.1"/>
    <property type="molecule type" value="Genomic_DNA"/>
</dbReference>
<feature type="compositionally biased region" description="Basic and acidic residues" evidence="5">
    <location>
        <begin position="44"/>
        <end position="61"/>
    </location>
</feature>
<keyword evidence="8" id="KW-0346">Stress response</keyword>
<dbReference type="CDD" id="cd12429">
    <property type="entry name" value="RRM_DNAJC17"/>
    <property type="match status" value="1"/>
</dbReference>
<evidence type="ECO:0000313" key="8">
    <source>
        <dbReference type="EMBL" id="GFZ00491.1"/>
    </source>
</evidence>
<dbReference type="SUPFAM" id="SSF54928">
    <property type="entry name" value="RNA-binding domain, RBD"/>
    <property type="match status" value="1"/>
</dbReference>
<evidence type="ECO:0000256" key="1">
    <source>
        <dbReference type="ARBA" id="ARBA00008936"/>
    </source>
</evidence>
<evidence type="ECO:0000256" key="3">
    <source>
        <dbReference type="ARBA" id="ARBA00022781"/>
    </source>
</evidence>
<evidence type="ECO:0000259" key="6">
    <source>
        <dbReference type="Pfam" id="PF00076"/>
    </source>
</evidence>
<dbReference type="InterPro" id="IPR000504">
    <property type="entry name" value="RRM_dom"/>
</dbReference>
<accession>A0A7J0FPB5</accession>
<dbReference type="Gene3D" id="3.30.70.330">
    <property type="match status" value="1"/>
</dbReference>
<evidence type="ECO:0000256" key="4">
    <source>
        <dbReference type="ARBA" id="ARBA00023065"/>
    </source>
</evidence>
<dbReference type="InterPro" id="IPR055190">
    <property type="entry name" value="ATP-synt_VA_C"/>
</dbReference>
<feature type="region of interest" description="Disordered" evidence="5">
    <location>
        <begin position="39"/>
        <end position="74"/>
    </location>
</feature>
<dbReference type="PANTHER" id="PTHR45098">
    <property type="entry name" value="DNAJ DOMAIN CONTAINING PROTEIN, EXPRESSED"/>
    <property type="match status" value="1"/>
</dbReference>
<dbReference type="GO" id="GO:0003723">
    <property type="term" value="F:RNA binding"/>
    <property type="evidence" value="ECO:0007669"/>
    <property type="project" value="InterPro"/>
</dbReference>
<evidence type="ECO:0000256" key="5">
    <source>
        <dbReference type="SAM" id="MobiDB-lite"/>
    </source>
</evidence>
<dbReference type="Pfam" id="PF00076">
    <property type="entry name" value="RRM_1"/>
    <property type="match status" value="1"/>
</dbReference>
<sequence length="383" mass="42967">MTAMHILTSCSSMLHTRFSRMRKLGNYFDDLLRIRRDKVHRRSQHDSKRQRMMSDLEKREQAAFGPDPAAKAQEEEQIISMKLKEEIARIRAMQANKVASTTPTQRKEATVGGRESSMDGGGSGLDKEKVLKVSWEKIGDDYSAQRLRELFEKFGEVEDVVIKSSKKTLKKGSALVVMASKDAAVAATGTMCRDLTNPLLVLPLQPTIATAFTWPHEHVEPDGPKLNNLVGAGYQSFEASVLKKLMQKDCWGRNWNLPHRQTGADFCSNKQPSDLLSAVVVWLANASYTLFWQCPKGHALGQPCGASSVQKLDLNYMQTMPLGGCPGNESCGWRRSAEGAYDTRNIFQSLDLAWTLLRIFPRELLHRIPAKTLDQYHSRDAVN</sequence>
<evidence type="ECO:0000313" key="9">
    <source>
        <dbReference type="Proteomes" id="UP000585474"/>
    </source>
</evidence>
<dbReference type="Proteomes" id="UP000585474">
    <property type="component" value="Unassembled WGS sequence"/>
</dbReference>
<comment type="caution">
    <text evidence="8">The sequence shown here is derived from an EMBL/GenBank/DDBJ whole genome shotgun (WGS) entry which is preliminary data.</text>
</comment>
<dbReference type="InterPro" id="IPR034254">
    <property type="entry name" value="DNAJC17_RRM"/>
</dbReference>
<dbReference type="AlphaFoldDB" id="A0A7J0FPB5"/>
<name>A0A7J0FPB5_9ERIC</name>
<keyword evidence="3" id="KW-0375">Hydrogen ion transport</keyword>
<keyword evidence="9" id="KW-1185">Reference proteome</keyword>
<dbReference type="Pfam" id="PF22919">
    <property type="entry name" value="ATP-synt_VA_C"/>
    <property type="match status" value="1"/>
</dbReference>
<dbReference type="GO" id="GO:1902600">
    <property type="term" value="P:proton transmembrane transport"/>
    <property type="evidence" value="ECO:0007669"/>
    <property type="project" value="UniProtKB-KW"/>
</dbReference>